<keyword evidence="2" id="KW-0238">DNA-binding</keyword>
<name>A0ABS6TH27_9ENTE</name>
<dbReference type="InterPro" id="IPR005119">
    <property type="entry name" value="LysR_subst-bd"/>
</dbReference>
<gene>
    <name evidence="5" type="ORF">KUA55_15825</name>
</gene>
<dbReference type="RefSeq" id="WP_218327366.1">
    <property type="nucleotide sequence ID" value="NZ_JAHUZB010000008.1"/>
</dbReference>
<reference evidence="5 6" key="1">
    <citation type="submission" date="2021-06" db="EMBL/GenBank/DDBJ databases">
        <title>Enterococcus alishanensis sp. nov., a novel lactic acid bacterium isolated from fresh coffee beans.</title>
        <authorList>
            <person name="Chen Y.-S."/>
        </authorList>
    </citation>
    <scope>NUCLEOTIDE SEQUENCE [LARGE SCALE GENOMIC DNA]</scope>
    <source>
        <strain evidence="5 6">ALS3</strain>
    </source>
</reference>
<dbReference type="Pfam" id="PF00126">
    <property type="entry name" value="HTH_1"/>
    <property type="match status" value="1"/>
</dbReference>
<keyword evidence="6" id="KW-1185">Reference proteome</keyword>
<proteinExistence type="predicted"/>
<dbReference type="PANTHER" id="PTHR30419">
    <property type="entry name" value="HTH-TYPE TRANSCRIPTIONAL REGULATOR YBHD"/>
    <property type="match status" value="1"/>
</dbReference>
<evidence type="ECO:0000256" key="1">
    <source>
        <dbReference type="ARBA" id="ARBA00023015"/>
    </source>
</evidence>
<keyword evidence="1" id="KW-0805">Transcription regulation</keyword>
<dbReference type="InterPro" id="IPR000847">
    <property type="entry name" value="LysR_HTH_N"/>
</dbReference>
<evidence type="ECO:0000256" key="3">
    <source>
        <dbReference type="ARBA" id="ARBA00023163"/>
    </source>
</evidence>
<evidence type="ECO:0000313" key="5">
    <source>
        <dbReference type="EMBL" id="MBV7392152.1"/>
    </source>
</evidence>
<dbReference type="InterPro" id="IPR050950">
    <property type="entry name" value="HTH-type_LysR_regulators"/>
</dbReference>
<feature type="domain" description="HTH lysR-type" evidence="4">
    <location>
        <begin position="1"/>
        <end position="58"/>
    </location>
</feature>
<dbReference type="Pfam" id="PF03466">
    <property type="entry name" value="LysR_substrate"/>
    <property type="match status" value="1"/>
</dbReference>
<dbReference type="EMBL" id="JAHUZB010000008">
    <property type="protein sequence ID" value="MBV7392152.1"/>
    <property type="molecule type" value="Genomic_DNA"/>
</dbReference>
<accession>A0ABS6TH27</accession>
<organism evidence="5 6">
    <name type="scientific">Enterococcus alishanensis</name>
    <dbReference type="NCBI Taxonomy" id="1303817"/>
    <lineage>
        <taxon>Bacteria</taxon>
        <taxon>Bacillati</taxon>
        <taxon>Bacillota</taxon>
        <taxon>Bacilli</taxon>
        <taxon>Lactobacillales</taxon>
        <taxon>Enterococcaceae</taxon>
        <taxon>Enterococcus</taxon>
    </lineage>
</organism>
<sequence length="293" mass="33355">MNLKDLEYFQRLVKERNYTKVAEAFKVSQPTVTYAVQRLEEIFGTKLIYRDQSHKQLTITPAGQILSQHISTILHELYVASTEINRLKDEKIAFGLPPIIGNYYFPKLSTQLFEHDLMNQINLVDAGSIDLVTMLQRGKIDLALLGSISPIRDHQLNSHLLIEKNFMIVVSPQHPLAQRKSVAFAELKAENFVILNEHYVHPEAFKMMAQQAGFEPTIIYQNNNLNILKGMIREQVGIGFLTEIAVNEEDHLVCLPIEDTPQPHFLISLVQRDTATSSSIRQELIGLINQLAL</sequence>
<evidence type="ECO:0000259" key="4">
    <source>
        <dbReference type="PROSITE" id="PS50931"/>
    </source>
</evidence>
<comment type="caution">
    <text evidence="5">The sequence shown here is derived from an EMBL/GenBank/DDBJ whole genome shotgun (WGS) entry which is preliminary data.</text>
</comment>
<dbReference type="Proteomes" id="UP000774130">
    <property type="component" value="Unassembled WGS sequence"/>
</dbReference>
<dbReference type="PANTHER" id="PTHR30419:SF8">
    <property type="entry name" value="NITROGEN ASSIMILATION TRANSCRIPTIONAL ACTIVATOR-RELATED"/>
    <property type="match status" value="1"/>
</dbReference>
<keyword evidence="3" id="KW-0804">Transcription</keyword>
<evidence type="ECO:0000256" key="2">
    <source>
        <dbReference type="ARBA" id="ARBA00023125"/>
    </source>
</evidence>
<dbReference type="PROSITE" id="PS50931">
    <property type="entry name" value="HTH_LYSR"/>
    <property type="match status" value="1"/>
</dbReference>
<protein>
    <submittedName>
        <fullName evidence="5">LysR family transcriptional regulator</fullName>
    </submittedName>
</protein>
<evidence type="ECO:0000313" key="6">
    <source>
        <dbReference type="Proteomes" id="UP000774130"/>
    </source>
</evidence>